<dbReference type="Gene3D" id="1.25.40.20">
    <property type="entry name" value="Ankyrin repeat-containing domain"/>
    <property type="match status" value="1"/>
</dbReference>
<evidence type="ECO:0000313" key="5">
    <source>
        <dbReference type="EMBL" id="KAK3599557.1"/>
    </source>
</evidence>
<dbReference type="AlphaFoldDB" id="A0AAE0SWL3"/>
<dbReference type="InterPro" id="IPR002110">
    <property type="entry name" value="Ankyrin_rpt"/>
</dbReference>
<evidence type="ECO:0000256" key="3">
    <source>
        <dbReference type="PROSITE-ProRule" id="PRU00023"/>
    </source>
</evidence>
<feature type="compositionally biased region" description="Polar residues" evidence="4">
    <location>
        <begin position="512"/>
        <end position="525"/>
    </location>
</feature>
<feature type="region of interest" description="Disordered" evidence="4">
    <location>
        <begin position="785"/>
        <end position="804"/>
    </location>
</feature>
<dbReference type="PANTHER" id="PTHR24173">
    <property type="entry name" value="ANKYRIN REPEAT CONTAINING"/>
    <property type="match status" value="1"/>
</dbReference>
<dbReference type="Pfam" id="PF00023">
    <property type="entry name" value="Ank"/>
    <property type="match status" value="1"/>
</dbReference>
<dbReference type="PANTHER" id="PTHR24173:SF74">
    <property type="entry name" value="ANKYRIN REPEAT DOMAIN-CONTAINING PROTEIN 16"/>
    <property type="match status" value="1"/>
</dbReference>
<evidence type="ECO:0008006" key="7">
    <source>
        <dbReference type="Google" id="ProtNLM"/>
    </source>
</evidence>
<organism evidence="5 6">
    <name type="scientific">Potamilus streckersoni</name>
    <dbReference type="NCBI Taxonomy" id="2493646"/>
    <lineage>
        <taxon>Eukaryota</taxon>
        <taxon>Metazoa</taxon>
        <taxon>Spiralia</taxon>
        <taxon>Lophotrochozoa</taxon>
        <taxon>Mollusca</taxon>
        <taxon>Bivalvia</taxon>
        <taxon>Autobranchia</taxon>
        <taxon>Heteroconchia</taxon>
        <taxon>Palaeoheterodonta</taxon>
        <taxon>Unionida</taxon>
        <taxon>Unionoidea</taxon>
        <taxon>Unionidae</taxon>
        <taxon>Ambleminae</taxon>
        <taxon>Lampsilini</taxon>
        <taxon>Potamilus</taxon>
    </lineage>
</organism>
<sequence length="804" mass="88048">MVALKILSAVSSGDLQLLQTLGGQVTEEVSDETGATCLHYAARKGMVNIMEYLVKTKGFKGSVRSRVGSTPAHDAAAAGILDSLKWLLENTGCKVDDRDGAGATVLHLACRHRHTHVARWIITESNCDVMIKTSTGALPLHFAAESGDLEIVNLLLREAPTSVNWQTMNGMTPVYVACQKGQLDTLRQLIEGKGTVKIKTYDGMSCLHTAAQNGHLECVKYLIHEQDCNSNERDFDGATPLHFAASQGRYRIVDWLMKNGGARVMLDNLGGSPLHNAAETGQLQCVKILLANGCSPDITDNKGLTAEELAEKCWNEECALVIRHFAKEGYILETQVLYPDYKLGARAHRNSVKVQPSTKKVTCPGKHLSAEVPCFQSGETGECESYSSHTSGSQSPHVNIEISGRDLSSTVSSLSSSSQADQNNFYSHQDILRSHETTAVQSARSQQNIVNLKETHKVTEFSGLQLHSVLHTELLSRFNKMNKDKEEVNETNSGDNVISEDEVPSHLKTSASQMDKLVSQSNGEAENSVKHPEALTYSNKDKKQMNGNIPQDIVTRTKKMFNENSPGSQQDDKLDSVQMQATPSPAAPALQPPPPPPPPAPILNGNVDPKVKPSGTDFARSAISFDKDLISAQRNSLQPSIPHSSGNTPRNHDFVAELKQVALKGDTLKKINKPEDVAKMNCVFSFGQSSKTSNSTTSAATTTKENASKVHLVGEWDPKNFLDQVPDTDGRGVEIPGWRKQMLARNIAEKAYEEAQEKKKVEERESRFKNVPAWKRAMIEKKEAEARLAEENPIAEKKSVSKKT</sequence>
<evidence type="ECO:0000313" key="6">
    <source>
        <dbReference type="Proteomes" id="UP001195483"/>
    </source>
</evidence>
<dbReference type="EMBL" id="JAEAOA010002091">
    <property type="protein sequence ID" value="KAK3599557.1"/>
    <property type="molecule type" value="Genomic_DNA"/>
</dbReference>
<dbReference type="Pfam" id="PF12796">
    <property type="entry name" value="Ank_2"/>
    <property type="match status" value="2"/>
</dbReference>
<dbReference type="PROSITE" id="PS50297">
    <property type="entry name" value="ANK_REP_REGION"/>
    <property type="match status" value="5"/>
</dbReference>
<accession>A0AAE0SWL3</accession>
<keyword evidence="1" id="KW-0677">Repeat</keyword>
<feature type="repeat" description="ANK" evidence="3">
    <location>
        <begin position="33"/>
        <end position="55"/>
    </location>
</feature>
<proteinExistence type="predicted"/>
<feature type="compositionally biased region" description="Pro residues" evidence="4">
    <location>
        <begin position="590"/>
        <end position="601"/>
    </location>
</feature>
<comment type="caution">
    <text evidence="5">The sequence shown here is derived from an EMBL/GenBank/DDBJ whole genome shotgun (WGS) entry which is preliminary data.</text>
</comment>
<dbReference type="Proteomes" id="UP001195483">
    <property type="component" value="Unassembled WGS sequence"/>
</dbReference>
<feature type="repeat" description="ANK" evidence="3">
    <location>
        <begin position="135"/>
        <end position="157"/>
    </location>
</feature>
<feature type="region of interest" description="Disordered" evidence="4">
    <location>
        <begin position="561"/>
        <end position="617"/>
    </location>
</feature>
<feature type="repeat" description="ANK" evidence="3">
    <location>
        <begin position="169"/>
        <end position="201"/>
    </location>
</feature>
<dbReference type="InterPro" id="IPR036770">
    <property type="entry name" value="Ankyrin_rpt-contain_sf"/>
</dbReference>
<feature type="region of interest" description="Disordered" evidence="4">
    <location>
        <begin position="512"/>
        <end position="548"/>
    </location>
</feature>
<evidence type="ECO:0000256" key="4">
    <source>
        <dbReference type="SAM" id="MobiDB-lite"/>
    </source>
</evidence>
<reference evidence="5" key="2">
    <citation type="journal article" date="2021" name="Genome Biol. Evol.">
        <title>Developing a high-quality reference genome for a parasitic bivalve with doubly uniparental inheritance (Bivalvia: Unionida).</title>
        <authorList>
            <person name="Smith C.H."/>
        </authorList>
    </citation>
    <scope>NUCLEOTIDE SEQUENCE</scope>
    <source>
        <strain evidence="5">CHS0354</strain>
        <tissue evidence="5">Mantle</tissue>
    </source>
</reference>
<keyword evidence="2 3" id="KW-0040">ANK repeat</keyword>
<gene>
    <name evidence="5" type="ORF">CHS0354_035794</name>
</gene>
<dbReference type="PROSITE" id="PS50088">
    <property type="entry name" value="ANK_REPEAT"/>
    <property type="match status" value="6"/>
</dbReference>
<feature type="repeat" description="ANK" evidence="3">
    <location>
        <begin position="236"/>
        <end position="268"/>
    </location>
</feature>
<evidence type="ECO:0000256" key="1">
    <source>
        <dbReference type="ARBA" id="ARBA00022737"/>
    </source>
</evidence>
<feature type="repeat" description="ANK" evidence="3">
    <location>
        <begin position="269"/>
        <end position="301"/>
    </location>
</feature>
<feature type="repeat" description="ANK" evidence="3">
    <location>
        <begin position="202"/>
        <end position="223"/>
    </location>
</feature>
<feature type="compositionally biased region" description="Basic and acidic residues" evidence="4">
    <location>
        <begin position="527"/>
        <end position="544"/>
    </location>
</feature>
<evidence type="ECO:0000256" key="2">
    <source>
        <dbReference type="ARBA" id="ARBA00023043"/>
    </source>
</evidence>
<dbReference type="SMART" id="SM00248">
    <property type="entry name" value="ANK"/>
    <property type="match status" value="8"/>
</dbReference>
<dbReference type="Pfam" id="PF13857">
    <property type="entry name" value="Ank_5"/>
    <property type="match status" value="1"/>
</dbReference>
<name>A0AAE0SWL3_9BIVA</name>
<dbReference type="SUPFAM" id="SSF48403">
    <property type="entry name" value="Ankyrin repeat"/>
    <property type="match status" value="1"/>
</dbReference>
<protein>
    <recommendedName>
        <fullName evidence="7">Espin</fullName>
    </recommendedName>
</protein>
<reference evidence="5" key="3">
    <citation type="submission" date="2023-05" db="EMBL/GenBank/DDBJ databases">
        <authorList>
            <person name="Smith C.H."/>
        </authorList>
    </citation>
    <scope>NUCLEOTIDE SEQUENCE</scope>
    <source>
        <strain evidence="5">CHS0354</strain>
        <tissue evidence="5">Mantle</tissue>
    </source>
</reference>
<reference evidence="5" key="1">
    <citation type="journal article" date="2021" name="Genome Biol. Evol.">
        <title>A High-Quality Reference Genome for a Parasitic Bivalve with Doubly Uniparental Inheritance (Bivalvia: Unionida).</title>
        <authorList>
            <person name="Smith C.H."/>
        </authorList>
    </citation>
    <scope>NUCLEOTIDE SEQUENCE</scope>
    <source>
        <strain evidence="5">CHS0354</strain>
    </source>
</reference>
<keyword evidence="6" id="KW-1185">Reference proteome</keyword>